<name>A0A8J2JSS1_9HEXA</name>
<feature type="non-terminal residue" evidence="5">
    <location>
        <position position="1"/>
    </location>
</feature>
<dbReference type="PROSITE" id="PS00233">
    <property type="entry name" value="CHIT_BIND_RR_1"/>
    <property type="match status" value="1"/>
</dbReference>
<evidence type="ECO:0000256" key="3">
    <source>
        <dbReference type="SAM" id="MobiDB-lite"/>
    </source>
</evidence>
<dbReference type="Pfam" id="PF00379">
    <property type="entry name" value="Chitin_bind_4"/>
    <property type="match status" value="1"/>
</dbReference>
<keyword evidence="1 2" id="KW-0193">Cuticle</keyword>
<comment type="caution">
    <text evidence="5">The sequence shown here is derived from an EMBL/GenBank/DDBJ whole genome shotgun (WGS) entry which is preliminary data.</text>
</comment>
<reference evidence="5" key="1">
    <citation type="submission" date="2021-06" db="EMBL/GenBank/DDBJ databases">
        <authorList>
            <person name="Hodson N. C."/>
            <person name="Mongue J. A."/>
            <person name="Jaron S. K."/>
        </authorList>
    </citation>
    <scope>NUCLEOTIDE SEQUENCE</scope>
</reference>
<evidence type="ECO:0000313" key="6">
    <source>
        <dbReference type="Proteomes" id="UP000708208"/>
    </source>
</evidence>
<sequence length="172" mass="18966">MIWGMVLVFSFAGLATSQDSGANYVNIHTPNENPTFFYSYDTYNGISAKKTGYWVGDVRSDDNHGHKGCYSYTSPEGAFVSVVYDADADGYHPVTRITYPGEPDHQDHLQRACIGDDTTTRRPGPPIREPIRTTTPIRDPIRPSPTPITPKPTRKPKITKKPGSSSSESSES</sequence>
<accession>A0A8J2JSS1</accession>
<keyword evidence="4" id="KW-0732">Signal</keyword>
<dbReference type="InterPro" id="IPR000618">
    <property type="entry name" value="Insect_cuticle"/>
</dbReference>
<dbReference type="GO" id="GO:0042302">
    <property type="term" value="F:structural constituent of cuticle"/>
    <property type="evidence" value="ECO:0007669"/>
    <property type="project" value="UniProtKB-UniRule"/>
</dbReference>
<organism evidence="5 6">
    <name type="scientific">Allacma fusca</name>
    <dbReference type="NCBI Taxonomy" id="39272"/>
    <lineage>
        <taxon>Eukaryota</taxon>
        <taxon>Metazoa</taxon>
        <taxon>Ecdysozoa</taxon>
        <taxon>Arthropoda</taxon>
        <taxon>Hexapoda</taxon>
        <taxon>Collembola</taxon>
        <taxon>Symphypleona</taxon>
        <taxon>Sminthuridae</taxon>
        <taxon>Allacma</taxon>
    </lineage>
</organism>
<dbReference type="InterPro" id="IPR031311">
    <property type="entry name" value="CHIT_BIND_RR_consensus"/>
</dbReference>
<dbReference type="AlphaFoldDB" id="A0A8J2JSS1"/>
<feature type="signal peptide" evidence="4">
    <location>
        <begin position="1"/>
        <end position="17"/>
    </location>
</feature>
<feature type="region of interest" description="Disordered" evidence="3">
    <location>
        <begin position="115"/>
        <end position="172"/>
    </location>
</feature>
<dbReference type="OrthoDB" id="6593286at2759"/>
<evidence type="ECO:0000256" key="4">
    <source>
        <dbReference type="SAM" id="SignalP"/>
    </source>
</evidence>
<evidence type="ECO:0000256" key="2">
    <source>
        <dbReference type="PROSITE-ProRule" id="PRU00497"/>
    </source>
</evidence>
<dbReference type="Proteomes" id="UP000708208">
    <property type="component" value="Unassembled WGS sequence"/>
</dbReference>
<dbReference type="EMBL" id="CAJVCH010138267">
    <property type="protein sequence ID" value="CAG7726638.1"/>
    <property type="molecule type" value="Genomic_DNA"/>
</dbReference>
<proteinExistence type="predicted"/>
<feature type="chain" id="PRO_5035156020" evidence="4">
    <location>
        <begin position="18"/>
        <end position="172"/>
    </location>
</feature>
<evidence type="ECO:0000313" key="5">
    <source>
        <dbReference type="EMBL" id="CAG7726638.1"/>
    </source>
</evidence>
<dbReference type="PROSITE" id="PS51155">
    <property type="entry name" value="CHIT_BIND_RR_2"/>
    <property type="match status" value="1"/>
</dbReference>
<gene>
    <name evidence="5" type="ORF">AFUS01_LOCUS15542</name>
</gene>
<keyword evidence="6" id="KW-1185">Reference proteome</keyword>
<protein>
    <submittedName>
        <fullName evidence="5">Uncharacterized protein</fullName>
    </submittedName>
</protein>
<feature type="compositionally biased region" description="Low complexity" evidence="3">
    <location>
        <begin position="161"/>
        <end position="172"/>
    </location>
</feature>
<evidence type="ECO:0000256" key="1">
    <source>
        <dbReference type="ARBA" id="ARBA00022460"/>
    </source>
</evidence>